<dbReference type="SUPFAM" id="SSF52402">
    <property type="entry name" value="Adenine nucleotide alpha hydrolases-like"/>
    <property type="match status" value="1"/>
</dbReference>
<evidence type="ECO:0000256" key="4">
    <source>
        <dbReference type="ARBA" id="ARBA00022694"/>
    </source>
</evidence>
<evidence type="ECO:0000256" key="9">
    <source>
        <dbReference type="PROSITE-ProRule" id="PRU00221"/>
    </source>
</evidence>
<dbReference type="PANTHER" id="PTHR19862:SF14">
    <property type="entry name" value="WD REPEAT-CONTAINING PROTEIN 48"/>
    <property type="match status" value="1"/>
</dbReference>
<feature type="domain" description="tRNA(Ile)-lysidine/2-thiocytidine synthase N-terminal" evidence="11">
    <location>
        <begin position="1357"/>
        <end position="1507"/>
    </location>
</feature>
<organism evidence="12 13">
    <name type="scientific">Colletotrichum asianum</name>
    <dbReference type="NCBI Taxonomy" id="702518"/>
    <lineage>
        <taxon>Eukaryota</taxon>
        <taxon>Fungi</taxon>
        <taxon>Dikarya</taxon>
        <taxon>Ascomycota</taxon>
        <taxon>Pezizomycotina</taxon>
        <taxon>Sordariomycetes</taxon>
        <taxon>Hypocreomycetidae</taxon>
        <taxon>Glomerellales</taxon>
        <taxon>Glomerellaceae</taxon>
        <taxon>Colletotrichum</taxon>
        <taxon>Colletotrichum gloeosporioides species complex</taxon>
    </lineage>
</organism>
<sequence>MAKKARQRISYVLELPAGSQGGGHRLGVNGLAVDKDNGILYSGARDGVVCAWDLGLDLKSGAPPPEKKLKTTFRSQTQAHMSWINDIVLANNNSAVVTASNDLTVKVWRPHSETNDNAAKIGEHADYVKCVATPPGGSVNWVASGGFDRKIYLWDLNGGGKTLEIDTKGDEVAEKGSIYALSVGHNIMANGGPESVVRLWDPRSGHRVTKFVGHTGTIRGILLNEAGDKVLTASSDHTIKLWSVTAGRCMYTFTMHEDSVWSLFSDDPELGTFYSSDRAGFVVKTDVRGSFEDIDKGLSVAVAHESHSISKVVAAGDYIWTATNTSSINRWSNVDTGPDLQLPEAFRRQRAASTASRPRQPSSPPPADASKKEISPRSILRISNTAAFPIPTNPPPETVPVAGANAPQGTEPIPINQNPEETIEGQFGLVKHKLLNDRRRVLTLDTAGDVLLWDLIKCEPIQSFGKRHLEDVEPEINTTEAVAPWCSIDISSGSLTVVLEPYNCFDAEMYADELTLEEPIEFREDQRINLGKWVLRYLFAGLIDEEIKRDEAYRQTLNEVVERKLAASRANPPSSIAIPTGSPTWDENTGTPRANGLQYPMTPGMAIGLATPGAGGKLQDVPEGVATPASPLDKKSSQFSRPSTEKEDYFTSAIGPIEGASKPTAAPATPATEQPPAADAKSDADSKEKGKDKDKKDEKDKEKDANGKGPSTPFGKKFRMGMGMSFGSKKIGRSASTTAPEKPAVVDEKAEESEASSTHEKEVDDSFLGAIQKIRNDYDKSLTENPDKLIETKITPSLPNDTPVLKLPPGTKVVLQEETTGGSANIYQGTVETIGQGTDLFEERGPMWLGEVLLQNQIPPKEPVKVSFVLQPWQNSLPDIASTDGNNRLNANRMLRVKKILAYVAERIETPVENPEPDALMPHEYLELYCNDQLLPITMTLATLRAHIWKGSSDAGGTLSGLQCIFIPSSATTMSPPPHNTAPHIQRRRDSRRGRTGDTAVQRALNRRDLVLGLLPVKLPVLVLLPLAAPALQALPQRELDDGEGHLPQDGDAPAAVQLAPHAAKPRARRVQTQDPPQRGGAAAAVLARLRALLDHLGGHADGAGGDLAEGRGEHVRDGVGPLLVARGGELALDEALGALVGAEEEGGARGGADEGGADAAVDAGEAARGEEAGGGLQAGLEGVEGEEGEVDGRAGEGACEEGCCEGGVCGRHVAGRREGREIGVVVVEERPEAWFGGQGRVVFIAGGRRGEASASWRRAASPSHFAIFQLHDPVANSTSAPTTTHFRTTTHLTTHTSTHPNTTNDVIAKMPSLFAPSQLLHPAVPKHITFLEFFNVVRATAPPRFPHARVVQPRRIALAVSGGLDSMALAALFNQLREVNPLMRIADNPLSKITAVIVDHGLRPESADEAQAVAKELRALRHIQPVVETVVWKQLGVEGDPAQAPNLESLARKARYRAIGKVCRDRHIESVFLAHHEDDNYETVLMRLLAGHGSRGLRGIAPQAPIPECGDIHGVHESGHVDDQALRMPMVSFRPSKRDWHHVRAELHSELDLALSAAELRAGLQLGWHETPYAEQDPVAATASAKARARAASSIRNLARIPIEDAGVMIYRPLLAFSKDRLRATCERHNIRWFEDRTNADPTLTLRNAVRHMVKGHALPRALRKENVLRLAARCDARIRAQEAEAERWVLRAVEGDFEPNVGTLVVSLPSMAVPPPRRRHAAKARHEMRISHRRTIAALIVRRLLSFVSPDKQYAQLSSLQTVVARLFPALYLSPSPSPSPRKAFNQAAVLFLPVPGPSSPSKWYLVREPYPSLLPLPAVTQVTTSASVNRNFPQFPPGPRPGCTWIDANGHATTLPANGLTQLEFLHQLQSEPLPIPAHAGPGWHKWRRFQLWDGRFWVRVRGRVRSVFRVLPFSAQHAKAFRESLGSDEERVRLEGTLKRFAPGKVRYTLPALYAVNRDEDTGQEVLRMLALPTLGVHLPGMERWVKVEARYRRVEWGLLDKGDEERFRGLVEVEKPRRRRTTRRKRVAASGPMDMEFGREAVAKNDTPFARVRDWFSGM</sequence>
<keyword evidence="6" id="KW-0547">Nucleotide-binding</keyword>
<evidence type="ECO:0000256" key="2">
    <source>
        <dbReference type="ARBA" id="ARBA00022574"/>
    </source>
</evidence>
<evidence type="ECO:0000259" key="11">
    <source>
        <dbReference type="Pfam" id="PF01171"/>
    </source>
</evidence>
<keyword evidence="13" id="KW-1185">Reference proteome</keyword>
<dbReference type="InterPro" id="IPR014729">
    <property type="entry name" value="Rossmann-like_a/b/a_fold"/>
</dbReference>
<evidence type="ECO:0000256" key="8">
    <source>
        <dbReference type="ARBA" id="ARBA00048539"/>
    </source>
</evidence>
<dbReference type="Gene3D" id="2.130.10.10">
    <property type="entry name" value="YVTN repeat-like/Quinoprotein amine dehydrogenase"/>
    <property type="match status" value="2"/>
</dbReference>
<dbReference type="InterPro" id="IPR001680">
    <property type="entry name" value="WD40_rpt"/>
</dbReference>
<dbReference type="EMBL" id="WOWK01000112">
    <property type="protein sequence ID" value="KAF0318303.1"/>
    <property type="molecule type" value="Genomic_DNA"/>
</dbReference>
<feature type="region of interest" description="Disordered" evidence="10">
    <location>
        <begin position="970"/>
        <end position="999"/>
    </location>
</feature>
<evidence type="ECO:0000256" key="7">
    <source>
        <dbReference type="ARBA" id="ARBA00022840"/>
    </source>
</evidence>
<keyword evidence="4" id="KW-0819">tRNA processing</keyword>
<feature type="domain" description="tRNA(Ile)-lysidine/2-thiocytidine synthase N-terminal" evidence="11">
    <location>
        <begin position="1597"/>
        <end position="1653"/>
    </location>
</feature>
<dbReference type="Pfam" id="PF11816">
    <property type="entry name" value="DUF3337"/>
    <property type="match status" value="1"/>
</dbReference>
<feature type="region of interest" description="Disordered" evidence="10">
    <location>
        <begin position="347"/>
        <end position="376"/>
    </location>
</feature>
<evidence type="ECO:0000256" key="10">
    <source>
        <dbReference type="SAM" id="MobiDB-lite"/>
    </source>
</evidence>
<proteinExistence type="inferred from homology"/>
<dbReference type="EC" id="6.3.4.19" evidence="1"/>
<feature type="region of interest" description="Disordered" evidence="10">
    <location>
        <begin position="569"/>
        <end position="593"/>
    </location>
</feature>
<feature type="compositionally biased region" description="Basic and acidic residues" evidence="10">
    <location>
        <begin position="680"/>
        <end position="706"/>
    </location>
</feature>
<keyword evidence="2 9" id="KW-0853">WD repeat</keyword>
<dbReference type="InterPro" id="IPR015943">
    <property type="entry name" value="WD40/YVTN_repeat-like_dom_sf"/>
</dbReference>
<dbReference type="OrthoDB" id="2421129at2759"/>
<keyword evidence="5" id="KW-0677">Repeat</keyword>
<dbReference type="Proteomes" id="UP000434172">
    <property type="component" value="Unassembled WGS sequence"/>
</dbReference>
<dbReference type="Gene3D" id="3.40.50.620">
    <property type="entry name" value="HUPs"/>
    <property type="match status" value="2"/>
</dbReference>
<feature type="compositionally biased region" description="Basic residues" evidence="10">
    <location>
        <begin position="985"/>
        <end position="994"/>
    </location>
</feature>
<dbReference type="HAMAP" id="MF_01161">
    <property type="entry name" value="tRNA_Ile_lys_synt"/>
    <property type="match status" value="1"/>
</dbReference>
<comment type="catalytic activity">
    <reaction evidence="8">
        <text>cytidine(34) in tRNA(Ile2) + L-lysine + ATP = lysidine(34) in tRNA(Ile2) + AMP + diphosphate + H(+)</text>
        <dbReference type="Rhea" id="RHEA:43744"/>
        <dbReference type="Rhea" id="RHEA-COMP:10625"/>
        <dbReference type="Rhea" id="RHEA-COMP:10670"/>
        <dbReference type="ChEBI" id="CHEBI:15378"/>
        <dbReference type="ChEBI" id="CHEBI:30616"/>
        <dbReference type="ChEBI" id="CHEBI:32551"/>
        <dbReference type="ChEBI" id="CHEBI:33019"/>
        <dbReference type="ChEBI" id="CHEBI:82748"/>
        <dbReference type="ChEBI" id="CHEBI:83665"/>
        <dbReference type="ChEBI" id="CHEBI:456215"/>
        <dbReference type="EC" id="6.3.4.19"/>
    </reaction>
</comment>
<reference evidence="12 13" key="1">
    <citation type="submission" date="2019-12" db="EMBL/GenBank/DDBJ databases">
        <title>A genome sequence resource for the geographically widespread anthracnose pathogen Colletotrichum asianum.</title>
        <authorList>
            <person name="Meng Y."/>
        </authorList>
    </citation>
    <scope>NUCLEOTIDE SEQUENCE [LARGE SCALE GENOMIC DNA]</scope>
    <source>
        <strain evidence="12 13">ICMP 18580</strain>
    </source>
</reference>
<feature type="repeat" description="WD" evidence="9">
    <location>
        <begin position="77"/>
        <end position="108"/>
    </location>
</feature>
<dbReference type="InterPro" id="IPR036322">
    <property type="entry name" value="WD40_repeat_dom_sf"/>
</dbReference>
<keyword evidence="3" id="KW-0436">Ligase</keyword>
<dbReference type="SMART" id="SM00320">
    <property type="entry name" value="WD40"/>
    <property type="match status" value="6"/>
</dbReference>
<dbReference type="InterPro" id="IPR019775">
    <property type="entry name" value="WD40_repeat_CS"/>
</dbReference>
<dbReference type="InterPro" id="IPR011063">
    <property type="entry name" value="TilS/TtcA_N"/>
</dbReference>
<comment type="caution">
    <text evidence="12">The sequence shown here is derived from an EMBL/GenBank/DDBJ whole genome shotgun (WGS) entry which is preliminary data.</text>
</comment>
<dbReference type="InterPro" id="IPR051246">
    <property type="entry name" value="WDR48"/>
</dbReference>
<dbReference type="CDD" id="cd17041">
    <property type="entry name" value="Ubl_WDR48"/>
    <property type="match status" value="1"/>
</dbReference>
<name>A0A8H3W4X8_9PEZI</name>
<dbReference type="PROSITE" id="PS50294">
    <property type="entry name" value="WD_REPEATS_REGION"/>
    <property type="match status" value="2"/>
</dbReference>
<evidence type="ECO:0000256" key="5">
    <source>
        <dbReference type="ARBA" id="ARBA00022737"/>
    </source>
</evidence>
<feature type="repeat" description="WD" evidence="9">
    <location>
        <begin position="121"/>
        <end position="164"/>
    </location>
</feature>
<keyword evidence="7" id="KW-0067">ATP-binding</keyword>
<feature type="repeat" description="WD" evidence="9">
    <location>
        <begin position="21"/>
        <end position="54"/>
    </location>
</feature>
<evidence type="ECO:0000256" key="1">
    <source>
        <dbReference type="ARBA" id="ARBA00013267"/>
    </source>
</evidence>
<dbReference type="NCBIfam" id="TIGR02432">
    <property type="entry name" value="lysidine_TilS_N"/>
    <property type="match status" value="1"/>
</dbReference>
<dbReference type="PROSITE" id="PS50082">
    <property type="entry name" value="WD_REPEATS_2"/>
    <property type="match status" value="4"/>
</dbReference>
<feature type="compositionally biased region" description="Low complexity" evidence="10">
    <location>
        <begin position="351"/>
        <end position="360"/>
    </location>
</feature>
<dbReference type="GO" id="GO:0032267">
    <property type="term" value="F:tRNA(Ile)-lysidine synthase activity"/>
    <property type="evidence" value="ECO:0007669"/>
    <property type="project" value="UniProtKB-EC"/>
</dbReference>
<feature type="compositionally biased region" description="Polar residues" evidence="10">
    <location>
        <begin position="581"/>
        <end position="592"/>
    </location>
</feature>
<evidence type="ECO:0000256" key="3">
    <source>
        <dbReference type="ARBA" id="ARBA00022598"/>
    </source>
</evidence>
<gene>
    <name evidence="12" type="ORF">GQ607_014429</name>
</gene>
<dbReference type="PANTHER" id="PTHR19862">
    <property type="entry name" value="WD REPEAT-CONTAINING PROTEIN 48"/>
    <property type="match status" value="1"/>
</dbReference>
<evidence type="ECO:0000313" key="13">
    <source>
        <dbReference type="Proteomes" id="UP000434172"/>
    </source>
</evidence>
<feature type="compositionally biased region" description="Low complexity" evidence="10">
    <location>
        <begin position="663"/>
        <end position="679"/>
    </location>
</feature>
<dbReference type="InterPro" id="IPR021772">
    <property type="entry name" value="WDR48/Bun107"/>
</dbReference>
<dbReference type="SUPFAM" id="SSF50978">
    <property type="entry name" value="WD40 repeat-like"/>
    <property type="match status" value="1"/>
</dbReference>
<feature type="repeat" description="WD" evidence="9">
    <location>
        <begin position="211"/>
        <end position="252"/>
    </location>
</feature>
<dbReference type="CDD" id="cd01992">
    <property type="entry name" value="TilS_N"/>
    <property type="match status" value="1"/>
</dbReference>
<dbReference type="GO" id="GO:0043130">
    <property type="term" value="F:ubiquitin binding"/>
    <property type="evidence" value="ECO:0007669"/>
    <property type="project" value="TreeGrafter"/>
</dbReference>
<accession>A0A8H3W4X8</accession>
<dbReference type="Pfam" id="PF00400">
    <property type="entry name" value="WD40"/>
    <property type="match status" value="4"/>
</dbReference>
<dbReference type="GO" id="GO:0008033">
    <property type="term" value="P:tRNA processing"/>
    <property type="evidence" value="ECO:0007669"/>
    <property type="project" value="UniProtKB-KW"/>
</dbReference>
<evidence type="ECO:0000313" key="12">
    <source>
        <dbReference type="EMBL" id="KAF0318303.1"/>
    </source>
</evidence>
<protein>
    <recommendedName>
        <fullName evidence="1">tRNA(Ile)-lysidine synthetase</fullName>
        <ecNumber evidence="1">6.3.4.19</ecNumber>
    </recommendedName>
</protein>
<dbReference type="GO" id="GO:0000724">
    <property type="term" value="P:double-strand break repair via homologous recombination"/>
    <property type="evidence" value="ECO:0007669"/>
    <property type="project" value="TreeGrafter"/>
</dbReference>
<feature type="region of interest" description="Disordered" evidence="10">
    <location>
        <begin position="608"/>
        <end position="764"/>
    </location>
</feature>
<dbReference type="CDD" id="cd00200">
    <property type="entry name" value="WD40"/>
    <property type="match status" value="1"/>
</dbReference>
<dbReference type="InterPro" id="IPR012094">
    <property type="entry name" value="tRNA_Ile_lys_synt"/>
</dbReference>
<dbReference type="InterPro" id="IPR012795">
    <property type="entry name" value="tRNA_Ile_lys_synt_N"/>
</dbReference>
<dbReference type="Pfam" id="PF01171">
    <property type="entry name" value="ATP_bind_3"/>
    <property type="match status" value="2"/>
</dbReference>
<dbReference type="PROSITE" id="PS00678">
    <property type="entry name" value="WD_REPEATS_1"/>
    <property type="match status" value="2"/>
</dbReference>
<evidence type="ECO:0000256" key="6">
    <source>
        <dbReference type="ARBA" id="ARBA00022741"/>
    </source>
</evidence>
<dbReference type="GO" id="GO:0005524">
    <property type="term" value="F:ATP binding"/>
    <property type="evidence" value="ECO:0007669"/>
    <property type="project" value="UniProtKB-KW"/>
</dbReference>